<gene>
    <name evidence="3" type="ORF">EIW28_11165</name>
</gene>
<dbReference type="Proteomes" id="UP000277256">
    <property type="component" value="Unassembled WGS sequence"/>
</dbReference>
<evidence type="ECO:0000256" key="2">
    <source>
        <dbReference type="SAM" id="Phobius"/>
    </source>
</evidence>
<feature type="transmembrane region" description="Helical" evidence="2">
    <location>
        <begin position="162"/>
        <end position="189"/>
    </location>
</feature>
<feature type="compositionally biased region" description="Basic and acidic residues" evidence="1">
    <location>
        <begin position="97"/>
        <end position="107"/>
    </location>
</feature>
<comment type="caution">
    <text evidence="3">The sequence shown here is derived from an EMBL/GenBank/DDBJ whole genome shotgun (WGS) entry which is preliminary data.</text>
</comment>
<protein>
    <submittedName>
        <fullName evidence="3">Uncharacterized protein</fullName>
    </submittedName>
</protein>
<accession>A0A426UXP3</accession>
<keyword evidence="2" id="KW-0812">Transmembrane</keyword>
<evidence type="ECO:0000256" key="1">
    <source>
        <dbReference type="SAM" id="MobiDB-lite"/>
    </source>
</evidence>
<feature type="compositionally biased region" description="Low complexity" evidence="1">
    <location>
        <begin position="53"/>
        <end position="67"/>
    </location>
</feature>
<dbReference type="RefSeq" id="WP_125247794.1">
    <property type="nucleotide sequence ID" value="NZ_RSEB01000003.1"/>
</dbReference>
<dbReference type="EMBL" id="RSEB01000003">
    <property type="protein sequence ID" value="RRR99280.1"/>
    <property type="molecule type" value="Genomic_DNA"/>
</dbReference>
<reference evidence="3 4" key="1">
    <citation type="submission" date="2018-12" db="EMBL/GenBank/DDBJ databases">
        <title>Glycomyces sp. YIM 121974 draft genome.</title>
        <authorList>
            <person name="Li Q."/>
        </authorList>
    </citation>
    <scope>NUCLEOTIDE SEQUENCE [LARGE SCALE GENOMIC DNA]</scope>
    <source>
        <strain evidence="3 4">YIM 121974</strain>
    </source>
</reference>
<feature type="transmembrane region" description="Helical" evidence="2">
    <location>
        <begin position="262"/>
        <end position="279"/>
    </location>
</feature>
<feature type="compositionally biased region" description="Low complexity" evidence="1">
    <location>
        <begin position="26"/>
        <end position="38"/>
    </location>
</feature>
<sequence length="306" mass="31117">MDATALNGDLEAASGVDLRIDAPGANARAADPRLAADPGSAASGVDLRIDAPGANARAADPRLAAGPETAPSTGATAHSGDPRPESLGGTGSPDSGTPRDDVLHTTDEPDSAPPGGDLRITVEPGIPRPRGDQDQPGERPAAAPGACPHRVRVRDLTPGGRVLYMTGLAAVTTAAITQLLALFLGGFLLSIGAEIGGLVPVATGGLLVLGTMLGMIGVFALVGTWRRLHRPEAPIPWLTAAGTLLTLTAAVLIGLWVEVPSLAVLALPTAAITAHLLHLRTALAPRDNCDTDPNLPPRARTWLARP</sequence>
<dbReference type="OrthoDB" id="5196436at2"/>
<feature type="transmembrane region" description="Helical" evidence="2">
    <location>
        <begin position="201"/>
        <end position="223"/>
    </location>
</feature>
<feature type="region of interest" description="Disordered" evidence="1">
    <location>
        <begin position="26"/>
        <end position="147"/>
    </location>
</feature>
<keyword evidence="4" id="KW-1185">Reference proteome</keyword>
<evidence type="ECO:0000313" key="3">
    <source>
        <dbReference type="EMBL" id="RRR99280.1"/>
    </source>
</evidence>
<proteinExistence type="predicted"/>
<keyword evidence="2" id="KW-1133">Transmembrane helix</keyword>
<dbReference type="AlphaFoldDB" id="A0A426UXP3"/>
<name>A0A426UXP3_9ACTN</name>
<keyword evidence="2" id="KW-0472">Membrane</keyword>
<organism evidence="3 4">
    <name type="scientific">Glycomyces terrestris</name>
    <dbReference type="NCBI Taxonomy" id="2493553"/>
    <lineage>
        <taxon>Bacteria</taxon>
        <taxon>Bacillati</taxon>
        <taxon>Actinomycetota</taxon>
        <taxon>Actinomycetes</taxon>
        <taxon>Glycomycetales</taxon>
        <taxon>Glycomycetaceae</taxon>
        <taxon>Glycomyces</taxon>
    </lineage>
</organism>
<feature type="transmembrane region" description="Helical" evidence="2">
    <location>
        <begin position="235"/>
        <end position="256"/>
    </location>
</feature>
<evidence type="ECO:0000313" key="4">
    <source>
        <dbReference type="Proteomes" id="UP000277256"/>
    </source>
</evidence>